<dbReference type="PIRSF" id="PIRSF000151">
    <property type="entry name" value="GPR"/>
    <property type="match status" value="1"/>
</dbReference>
<sequence>MTESVLDYMTRLGRAAREASRVIGRASTAQKNRALLATASALDAARDELSAANALDLANGQANGLKPAMLERLALTPARIDSMIVGLRQVASLADPVGAIRDMSYRPSGIQVGKMRVPLGVVGIIYESRPNVTIDAASLCLKSGNATILRGGSEAIHSNRAIAACIERGLAEAGLPAAVVQVVETTDRAAVGALITMPEYVDVIVPRGGKGLIERVSRDARVPVIKHLDGICHVYVSAHADLPKAQKIAFNAKTYRYGICGAMETLLVDQTIAADFLPPMAAQFREKGVELRGCERTRELIDVIAATEEDWHTEYLAAILSIRVVSGLDEAIEHINHYGSHHSDAIVSEHQSQIRRFMAEVDSSSVMINAPTSFADGFEYGLGAEIGISTDKLHARGPVGLEGLTCEKYIVIGDGQLRGQA</sequence>
<evidence type="ECO:0000313" key="10">
    <source>
        <dbReference type="Proteomes" id="UP000003811"/>
    </source>
</evidence>
<dbReference type="NCBIfam" id="NF001221">
    <property type="entry name" value="PRK00197.1"/>
    <property type="match status" value="1"/>
</dbReference>
<dbReference type="EC" id="1.2.1.41" evidence="7"/>
<dbReference type="GO" id="GO:0055129">
    <property type="term" value="P:L-proline biosynthetic process"/>
    <property type="evidence" value="ECO:0007669"/>
    <property type="project" value="UniProtKB-UniRule"/>
</dbReference>
<dbReference type="AlphaFoldDB" id="A0A8T8C744"/>
<gene>
    <name evidence="7" type="primary">proA</name>
    <name evidence="9" type="ORF">PMA4326_022830</name>
</gene>
<name>A0A8T8C744_PSEYM</name>
<comment type="catalytic activity">
    <reaction evidence="6 7">
        <text>L-glutamate 5-semialdehyde + phosphate + NADP(+) = L-glutamyl 5-phosphate + NADPH + H(+)</text>
        <dbReference type="Rhea" id="RHEA:19541"/>
        <dbReference type="ChEBI" id="CHEBI:15378"/>
        <dbReference type="ChEBI" id="CHEBI:43474"/>
        <dbReference type="ChEBI" id="CHEBI:57783"/>
        <dbReference type="ChEBI" id="CHEBI:58066"/>
        <dbReference type="ChEBI" id="CHEBI:58274"/>
        <dbReference type="ChEBI" id="CHEBI:58349"/>
        <dbReference type="EC" id="1.2.1.41"/>
    </reaction>
</comment>
<keyword evidence="5 7" id="KW-0560">Oxidoreductase</keyword>
<comment type="subcellular location">
    <subcellularLocation>
        <location evidence="7">Cytoplasm</location>
    </subcellularLocation>
</comment>
<dbReference type="RefSeq" id="WP_007250898.1">
    <property type="nucleotide sequence ID" value="NZ_CP047260.1"/>
</dbReference>
<keyword evidence="2 7" id="KW-0028">Amino-acid biosynthesis</keyword>
<reference evidence="9 10" key="1">
    <citation type="journal article" date="2011" name="PLoS Pathog.">
        <title>Dynamic evolution of pathogenicity revealed by sequencing and comparative genomics of 19 Pseudomonas syringae isolates.</title>
        <authorList>
            <person name="Baltrus D.A."/>
            <person name="Nishimura M.T."/>
            <person name="Romanchuk A."/>
            <person name="Chang J.H."/>
            <person name="Mukhtar M.S."/>
            <person name="Cherkis K."/>
            <person name="Roach J."/>
            <person name="Grant S.R."/>
            <person name="Jones C.D."/>
            <person name="Dangl J.L."/>
        </authorList>
    </citation>
    <scope>NUCLEOTIDE SEQUENCE [LARGE SCALE GENOMIC DNA]</scope>
    <source>
        <strain evidence="9 10">ES4326</strain>
    </source>
</reference>
<dbReference type="EMBL" id="CP047260">
    <property type="protein sequence ID" value="QHE99156.1"/>
    <property type="molecule type" value="Genomic_DNA"/>
</dbReference>
<proteinExistence type="inferred from homology"/>
<dbReference type="InterPro" id="IPR020593">
    <property type="entry name" value="G-glutamylP_reductase_CS"/>
</dbReference>
<dbReference type="HAMAP" id="MF_00412">
    <property type="entry name" value="ProA"/>
    <property type="match status" value="1"/>
</dbReference>
<dbReference type="Gene3D" id="3.40.309.10">
    <property type="entry name" value="Aldehyde Dehydrogenase, Chain A, domain 2"/>
    <property type="match status" value="1"/>
</dbReference>
<dbReference type="FunFam" id="3.40.309.10:FF:000006">
    <property type="entry name" value="Gamma-glutamyl phosphate reductase"/>
    <property type="match status" value="1"/>
</dbReference>
<accession>A0A8T8C744</accession>
<evidence type="ECO:0000256" key="6">
    <source>
        <dbReference type="ARBA" id="ARBA00049024"/>
    </source>
</evidence>
<dbReference type="GeneID" id="64467777"/>
<dbReference type="Proteomes" id="UP000003811">
    <property type="component" value="Chromosome"/>
</dbReference>
<dbReference type="InterPro" id="IPR012134">
    <property type="entry name" value="Glu-5-SA_DH"/>
</dbReference>
<dbReference type="Gene3D" id="3.40.605.10">
    <property type="entry name" value="Aldehyde Dehydrogenase, Chain A, domain 1"/>
    <property type="match status" value="1"/>
</dbReference>
<feature type="domain" description="Aldehyde dehydrogenase" evidence="8">
    <location>
        <begin position="14"/>
        <end position="286"/>
    </location>
</feature>
<dbReference type="SUPFAM" id="SSF53720">
    <property type="entry name" value="ALDH-like"/>
    <property type="match status" value="1"/>
</dbReference>
<dbReference type="NCBIfam" id="TIGR00407">
    <property type="entry name" value="proA"/>
    <property type="match status" value="1"/>
</dbReference>
<evidence type="ECO:0000256" key="5">
    <source>
        <dbReference type="ARBA" id="ARBA00023002"/>
    </source>
</evidence>
<evidence type="ECO:0000259" key="8">
    <source>
        <dbReference type="Pfam" id="PF00171"/>
    </source>
</evidence>
<evidence type="ECO:0000256" key="4">
    <source>
        <dbReference type="ARBA" id="ARBA00022857"/>
    </source>
</evidence>
<dbReference type="CDD" id="cd07079">
    <property type="entry name" value="ALDH_F18-19_ProA-GPR"/>
    <property type="match status" value="1"/>
</dbReference>
<keyword evidence="3 7" id="KW-0641">Proline biosynthesis</keyword>
<evidence type="ECO:0000313" key="9">
    <source>
        <dbReference type="EMBL" id="QHE99156.1"/>
    </source>
</evidence>
<dbReference type="Pfam" id="PF00171">
    <property type="entry name" value="Aldedh"/>
    <property type="match status" value="1"/>
</dbReference>
<dbReference type="GO" id="GO:0004350">
    <property type="term" value="F:glutamate-5-semialdehyde dehydrogenase activity"/>
    <property type="evidence" value="ECO:0007669"/>
    <property type="project" value="UniProtKB-UniRule"/>
</dbReference>
<keyword evidence="7" id="KW-0963">Cytoplasm</keyword>
<protein>
    <recommendedName>
        <fullName evidence="7">Gamma-glutamyl phosphate reductase</fullName>
        <shortName evidence="7">GPR</shortName>
        <ecNumber evidence="7">1.2.1.41</ecNumber>
    </recommendedName>
    <alternativeName>
        <fullName evidence="7">Glutamate-5-semialdehyde dehydrogenase</fullName>
    </alternativeName>
    <alternativeName>
        <fullName evidence="7">Glutamyl-gamma-semialdehyde dehydrogenase</fullName>
        <shortName evidence="7">GSA dehydrogenase</shortName>
    </alternativeName>
</protein>
<evidence type="ECO:0000256" key="1">
    <source>
        <dbReference type="ARBA" id="ARBA00004985"/>
    </source>
</evidence>
<dbReference type="InterPro" id="IPR016161">
    <property type="entry name" value="Ald_DH/histidinol_DH"/>
</dbReference>
<evidence type="ECO:0000256" key="3">
    <source>
        <dbReference type="ARBA" id="ARBA00022650"/>
    </source>
</evidence>
<dbReference type="GO" id="GO:0005737">
    <property type="term" value="C:cytoplasm"/>
    <property type="evidence" value="ECO:0007669"/>
    <property type="project" value="UniProtKB-SubCell"/>
</dbReference>
<dbReference type="InterPro" id="IPR015590">
    <property type="entry name" value="Aldehyde_DH_dom"/>
</dbReference>
<comment type="similarity">
    <text evidence="7">Belongs to the gamma-glutamyl phosphate reductase family.</text>
</comment>
<dbReference type="PANTHER" id="PTHR11063">
    <property type="entry name" value="GLUTAMATE SEMIALDEHYDE DEHYDROGENASE"/>
    <property type="match status" value="1"/>
</dbReference>
<dbReference type="PROSITE" id="PS01223">
    <property type="entry name" value="PROA"/>
    <property type="match status" value="1"/>
</dbReference>
<evidence type="ECO:0000256" key="2">
    <source>
        <dbReference type="ARBA" id="ARBA00022605"/>
    </source>
</evidence>
<dbReference type="GO" id="GO:0050661">
    <property type="term" value="F:NADP binding"/>
    <property type="evidence" value="ECO:0007669"/>
    <property type="project" value="InterPro"/>
</dbReference>
<keyword evidence="4 7" id="KW-0521">NADP</keyword>
<dbReference type="InterPro" id="IPR000965">
    <property type="entry name" value="GPR_dom"/>
</dbReference>
<evidence type="ECO:0000256" key="7">
    <source>
        <dbReference type="HAMAP-Rule" id="MF_00412"/>
    </source>
</evidence>
<comment type="pathway">
    <text evidence="1 7">Amino-acid biosynthesis; L-proline biosynthesis; L-glutamate 5-semialdehyde from L-glutamate: step 2/2.</text>
</comment>
<comment type="function">
    <text evidence="7">Catalyzes the NADPH-dependent reduction of L-glutamate 5-phosphate into L-glutamate 5-semialdehyde and phosphate. The product spontaneously undergoes cyclization to form 1-pyrroline-5-carboxylate.</text>
</comment>
<organism evidence="9 10">
    <name type="scientific">Pseudomonas syringae pv. maculicola str. ES4326</name>
    <dbReference type="NCBI Taxonomy" id="629265"/>
    <lineage>
        <taxon>Bacteria</taxon>
        <taxon>Pseudomonadati</taxon>
        <taxon>Pseudomonadota</taxon>
        <taxon>Gammaproteobacteria</taxon>
        <taxon>Pseudomonadales</taxon>
        <taxon>Pseudomonadaceae</taxon>
        <taxon>Pseudomonas</taxon>
    </lineage>
</organism>
<dbReference type="InterPro" id="IPR016163">
    <property type="entry name" value="Ald_DH_C"/>
</dbReference>
<dbReference type="InterPro" id="IPR016162">
    <property type="entry name" value="Ald_DH_N"/>
</dbReference>
<dbReference type="PANTHER" id="PTHR11063:SF8">
    <property type="entry name" value="DELTA-1-PYRROLINE-5-CARBOXYLATE SYNTHASE"/>
    <property type="match status" value="1"/>
</dbReference>